<sequence>MNRVNTVSVSDFLCVLLFMATGGLILLGSMSLPGPEYDPLGPAGVPQYIAYIMLFLSSLKLISLIRSMKRFSLSQNVEARKRGQYAIAIVFFISFFIYLLLLNIGGFSFSMVTFAFLVLSGFSLMNFNVSKLPLIVAVSVVLSFGLTYIFADILNVVLPD</sequence>
<dbReference type="Proteomes" id="UP001149719">
    <property type="component" value="Unassembled WGS sequence"/>
</dbReference>
<feature type="transmembrane region" description="Helical" evidence="1">
    <location>
        <begin position="85"/>
        <end position="101"/>
    </location>
</feature>
<comment type="caution">
    <text evidence="3">The sequence shown here is derived from an EMBL/GenBank/DDBJ whole genome shotgun (WGS) entry which is preliminary data.</text>
</comment>
<name>A0ABT4JXQ0_9GAMM</name>
<reference evidence="3" key="1">
    <citation type="submission" date="2022-12" db="EMBL/GenBank/DDBJ databases">
        <title>Marinomonas 15G1-11 sp. nov, isolated from marine algae.</title>
        <authorList>
            <person name="Butt M."/>
            <person name="Choi D.G."/>
            <person name="Kim J.M."/>
            <person name="Lee J.K."/>
            <person name="Baek J.H."/>
            <person name="Jeon C.O."/>
        </authorList>
    </citation>
    <scope>NUCLEOTIDE SEQUENCE</scope>
    <source>
        <strain evidence="3">15G1-11</strain>
    </source>
</reference>
<keyword evidence="1" id="KW-1133">Transmembrane helix</keyword>
<keyword evidence="1" id="KW-0812">Transmembrane</keyword>
<feature type="transmembrane region" description="Helical" evidence="1">
    <location>
        <begin position="45"/>
        <end position="65"/>
    </location>
</feature>
<keyword evidence="4" id="KW-1185">Reference proteome</keyword>
<evidence type="ECO:0000259" key="2">
    <source>
        <dbReference type="Pfam" id="PF07331"/>
    </source>
</evidence>
<feature type="transmembrane region" description="Helical" evidence="1">
    <location>
        <begin position="132"/>
        <end position="151"/>
    </location>
</feature>
<organism evidence="3 4">
    <name type="scientific">Marinomonas phaeophyticola</name>
    <dbReference type="NCBI Taxonomy" id="3004091"/>
    <lineage>
        <taxon>Bacteria</taxon>
        <taxon>Pseudomonadati</taxon>
        <taxon>Pseudomonadota</taxon>
        <taxon>Gammaproteobacteria</taxon>
        <taxon>Oceanospirillales</taxon>
        <taxon>Oceanospirillaceae</taxon>
        <taxon>Marinomonas</taxon>
    </lineage>
</organism>
<accession>A0ABT4JXQ0</accession>
<dbReference type="RefSeq" id="WP_269127256.1">
    <property type="nucleotide sequence ID" value="NZ_JAPUBN010000020.1"/>
</dbReference>
<protein>
    <submittedName>
        <fullName evidence="3">Tripartite tricarboxylate transporter TctB family protein</fullName>
    </submittedName>
</protein>
<dbReference type="Pfam" id="PF07331">
    <property type="entry name" value="TctB"/>
    <property type="match status" value="1"/>
</dbReference>
<feature type="transmembrane region" description="Helical" evidence="1">
    <location>
        <begin position="12"/>
        <end position="33"/>
    </location>
</feature>
<dbReference type="EMBL" id="JAPUBN010000020">
    <property type="protein sequence ID" value="MCZ2723162.1"/>
    <property type="molecule type" value="Genomic_DNA"/>
</dbReference>
<gene>
    <name evidence="3" type="ORF">O1D97_16470</name>
</gene>
<evidence type="ECO:0000313" key="3">
    <source>
        <dbReference type="EMBL" id="MCZ2723162.1"/>
    </source>
</evidence>
<feature type="domain" description="DUF1468" evidence="2">
    <location>
        <begin position="15"/>
        <end position="159"/>
    </location>
</feature>
<dbReference type="InterPro" id="IPR009936">
    <property type="entry name" value="DUF1468"/>
</dbReference>
<keyword evidence="1" id="KW-0472">Membrane</keyword>
<evidence type="ECO:0000256" key="1">
    <source>
        <dbReference type="SAM" id="Phobius"/>
    </source>
</evidence>
<proteinExistence type="predicted"/>
<evidence type="ECO:0000313" key="4">
    <source>
        <dbReference type="Proteomes" id="UP001149719"/>
    </source>
</evidence>
<feature type="transmembrane region" description="Helical" evidence="1">
    <location>
        <begin position="107"/>
        <end position="125"/>
    </location>
</feature>